<feature type="transmembrane region" description="Helical" evidence="3">
    <location>
        <begin position="367"/>
        <end position="390"/>
    </location>
</feature>
<dbReference type="PIRSF" id="PIRSF005690">
    <property type="entry name" value="GerBA"/>
    <property type="match status" value="1"/>
</dbReference>
<proteinExistence type="inferred from homology"/>
<comment type="similarity">
    <text evidence="1">Belongs to the GerABKA family.</text>
</comment>
<dbReference type="Proteomes" id="UP000658690">
    <property type="component" value="Unassembled WGS sequence"/>
</dbReference>
<keyword evidence="3" id="KW-1133">Transmembrane helix</keyword>
<evidence type="ECO:0000256" key="3">
    <source>
        <dbReference type="SAM" id="Phobius"/>
    </source>
</evidence>
<feature type="transmembrane region" description="Helical" evidence="3">
    <location>
        <begin position="328"/>
        <end position="347"/>
    </location>
</feature>
<organism evidence="4 5">
    <name type="scientific">Paenibacillus germinis</name>
    <dbReference type="NCBI Taxonomy" id="2654979"/>
    <lineage>
        <taxon>Bacteria</taxon>
        <taxon>Bacillati</taxon>
        <taxon>Bacillota</taxon>
        <taxon>Bacilli</taxon>
        <taxon>Bacillales</taxon>
        <taxon>Paenibacillaceae</taxon>
        <taxon>Paenibacillus</taxon>
    </lineage>
</organism>
<keyword evidence="2 3" id="KW-0472">Membrane</keyword>
<dbReference type="Pfam" id="PF03323">
    <property type="entry name" value="GerA"/>
    <property type="match status" value="1"/>
</dbReference>
<feature type="transmembrane region" description="Helical" evidence="3">
    <location>
        <begin position="286"/>
        <end position="307"/>
    </location>
</feature>
<gene>
    <name evidence="4" type="ORF">GC102_33430</name>
</gene>
<feature type="transmembrane region" description="Helical" evidence="3">
    <location>
        <begin position="402"/>
        <end position="432"/>
    </location>
</feature>
<dbReference type="EMBL" id="WHOC01000175">
    <property type="protein sequence ID" value="NOU90595.1"/>
    <property type="molecule type" value="Genomic_DNA"/>
</dbReference>
<evidence type="ECO:0000313" key="4">
    <source>
        <dbReference type="EMBL" id="NOU90595.1"/>
    </source>
</evidence>
<keyword evidence="3" id="KW-0812">Transmembrane</keyword>
<dbReference type="InterPro" id="IPR004995">
    <property type="entry name" value="Spore_Ger"/>
</dbReference>
<evidence type="ECO:0000256" key="1">
    <source>
        <dbReference type="ARBA" id="ARBA00005278"/>
    </source>
</evidence>
<sequence length="529" mass="59223">MNLIKLFRRHHSTRSFTKEISQDAAKQESLKAHEPIPSSLIESRKHLEQIFADCKDMIFIPWHYGPNLQYEAMAIYCITLVQDKKENFFKTAMQDLVSYQIGPATDITPEDVSNFFEKHGASSETAHTIGDMDKAVHDILEGNVIVFFDQWDKALSFRAVTLQERQVTESLTESVVRGPHESTVENLKKNIGLIRIRLKTADFKLELFNAGGKSNSEVAYGYIEGNVNPETLAVFQERIAPAKEQDILETSYIEELLEESVYSPFPQFRVTERPDVAAAALLDGKIIVMVSGSPSILICPGLFLEFLQSPEDYYHRTVFSSVIRMLRLVAFILTIALPSIYIALTTFSPELIPTVLLLAILNTREGIPFPAFMEALLMTFFFEILVEAGIRLPRPVGSAVSIVGALVIGEAAINAGIASPIMVVVVALTGIAKFSLPQFNLTVAVRILRLPLMFLCASLGGFGLMIGFLWILLHMTSLRSLGQPYLAPLGPLRPRQLRDVFVRAPLKSLFRSPRNRHQHNRYAETKKEG</sequence>
<dbReference type="RefSeq" id="WP_171693360.1">
    <property type="nucleotide sequence ID" value="NZ_WHOC01000175.1"/>
</dbReference>
<evidence type="ECO:0000313" key="5">
    <source>
        <dbReference type="Proteomes" id="UP000658690"/>
    </source>
</evidence>
<evidence type="ECO:0000256" key="2">
    <source>
        <dbReference type="ARBA" id="ARBA00023136"/>
    </source>
</evidence>
<comment type="caution">
    <text evidence="4">The sequence shown here is derived from an EMBL/GenBank/DDBJ whole genome shotgun (WGS) entry which is preliminary data.</text>
</comment>
<dbReference type="PANTHER" id="PTHR22550">
    <property type="entry name" value="SPORE GERMINATION PROTEIN"/>
    <property type="match status" value="1"/>
</dbReference>
<dbReference type="PANTHER" id="PTHR22550:SF5">
    <property type="entry name" value="LEUCINE ZIPPER PROTEIN 4"/>
    <property type="match status" value="1"/>
</dbReference>
<keyword evidence="5" id="KW-1185">Reference proteome</keyword>
<dbReference type="InterPro" id="IPR050768">
    <property type="entry name" value="UPF0353/GerABKA_families"/>
</dbReference>
<protein>
    <submittedName>
        <fullName evidence="4">Spore germination protein</fullName>
    </submittedName>
</protein>
<name>A0ABX1ZB60_9BACL</name>
<accession>A0ABX1ZB60</accession>
<feature type="transmembrane region" description="Helical" evidence="3">
    <location>
        <begin position="452"/>
        <end position="473"/>
    </location>
</feature>
<reference evidence="4 5" key="1">
    <citation type="submission" date="2019-10" db="EMBL/GenBank/DDBJ databases">
        <title>Description of Paenibacillus choica sp. nov.</title>
        <authorList>
            <person name="Carlier A."/>
            <person name="Qi S."/>
        </authorList>
    </citation>
    <scope>NUCLEOTIDE SEQUENCE [LARGE SCALE GENOMIC DNA]</scope>
    <source>
        <strain evidence="4 5">LMG 31460</strain>
    </source>
</reference>